<proteinExistence type="predicted"/>
<dbReference type="Proteomes" id="UP000830375">
    <property type="component" value="Unassembled WGS sequence"/>
</dbReference>
<accession>A0ABQ8L2N4</accession>
<evidence type="ECO:0000313" key="3">
    <source>
        <dbReference type="Proteomes" id="UP000830375"/>
    </source>
</evidence>
<gene>
    <name evidence="2" type="ORF">H4Q32_030530</name>
</gene>
<keyword evidence="3" id="KW-1185">Reference proteome</keyword>
<dbReference type="EMBL" id="JACTAM010002485">
    <property type="protein sequence ID" value="KAI2644594.1"/>
    <property type="molecule type" value="Genomic_DNA"/>
</dbReference>
<feature type="compositionally biased region" description="Basic and acidic residues" evidence="1">
    <location>
        <begin position="113"/>
        <end position="127"/>
    </location>
</feature>
<reference evidence="2 3" key="1">
    <citation type="submission" date="2022-01" db="EMBL/GenBank/DDBJ databases">
        <title>A high-quality chromosome-level genome assembly of rohu carp, Labeo rohita.</title>
        <authorList>
            <person name="Arick M.A. II"/>
            <person name="Hsu C.-Y."/>
            <person name="Magbanua Z."/>
            <person name="Pechanova O."/>
            <person name="Grover C."/>
            <person name="Miller E."/>
            <person name="Thrash A."/>
            <person name="Ezzel L."/>
            <person name="Alam S."/>
            <person name="Benzie J."/>
            <person name="Hamilton M."/>
            <person name="Karsi A."/>
            <person name="Lawrence M.L."/>
            <person name="Peterson D.G."/>
        </authorList>
    </citation>
    <scope>NUCLEOTIDE SEQUENCE [LARGE SCALE GENOMIC DNA]</scope>
    <source>
        <strain evidence="3">BAU-BD-2019</strain>
        <tissue evidence="2">Blood</tissue>
    </source>
</reference>
<protein>
    <submittedName>
        <fullName evidence="2">Zonadhesin</fullName>
    </submittedName>
</protein>
<evidence type="ECO:0000313" key="2">
    <source>
        <dbReference type="EMBL" id="KAI2644594.1"/>
    </source>
</evidence>
<organism evidence="2 3">
    <name type="scientific">Labeo rohita</name>
    <name type="common">Indian major carp</name>
    <name type="synonym">Cyprinus rohita</name>
    <dbReference type="NCBI Taxonomy" id="84645"/>
    <lineage>
        <taxon>Eukaryota</taxon>
        <taxon>Metazoa</taxon>
        <taxon>Chordata</taxon>
        <taxon>Craniata</taxon>
        <taxon>Vertebrata</taxon>
        <taxon>Euteleostomi</taxon>
        <taxon>Actinopterygii</taxon>
        <taxon>Neopterygii</taxon>
        <taxon>Teleostei</taxon>
        <taxon>Ostariophysi</taxon>
        <taxon>Cypriniformes</taxon>
        <taxon>Cyprinidae</taxon>
        <taxon>Labeoninae</taxon>
        <taxon>Labeonini</taxon>
        <taxon>Labeo</taxon>
    </lineage>
</organism>
<feature type="region of interest" description="Disordered" evidence="1">
    <location>
        <begin position="155"/>
        <end position="190"/>
    </location>
</feature>
<feature type="region of interest" description="Disordered" evidence="1">
    <location>
        <begin position="77"/>
        <end position="135"/>
    </location>
</feature>
<name>A0ABQ8L2N4_LABRO</name>
<sequence length="291" mass="31267">MRSGLAWTPSFCVMIGGSSKRAFNAAGQDPRSSARNMLKLAAKHRQKKPLFRPGPLKEHLFPLLLLRVSVPLEEAPAPARSSEGAPVSTVASEEVPAPTSSPKGAPASTALSEEAKEKNNISRKYEAGKSGPPVVPEKECAQARFSEGVPVHTVASEEAPVPSPSPEGVPVPTASSKEAPVTARSPERALRPNRFPEKVAVPIRSFKRAPGLAIFPHGAPRKRLCTWSTGALYSVDVVQPPPHKKTMCGRRSHSLSKIPAHFEEAVPMEHRRFAGKCTYMSTTSTQEAEHA</sequence>
<evidence type="ECO:0000256" key="1">
    <source>
        <dbReference type="SAM" id="MobiDB-lite"/>
    </source>
</evidence>
<comment type="caution">
    <text evidence="2">The sequence shown here is derived from an EMBL/GenBank/DDBJ whole genome shotgun (WGS) entry which is preliminary data.</text>
</comment>